<dbReference type="PANTHER" id="PTHR34862:SF1">
    <property type="entry name" value="SPARK DOMAIN-CONTAINING PROTEIN"/>
    <property type="match status" value="1"/>
</dbReference>
<organism evidence="3 4">
    <name type="scientific">Lobosporangium transversale</name>
    <dbReference type="NCBI Taxonomy" id="64571"/>
    <lineage>
        <taxon>Eukaryota</taxon>
        <taxon>Fungi</taxon>
        <taxon>Fungi incertae sedis</taxon>
        <taxon>Mucoromycota</taxon>
        <taxon>Mortierellomycotina</taxon>
        <taxon>Mortierellomycetes</taxon>
        <taxon>Mortierellales</taxon>
        <taxon>Mortierellaceae</taxon>
        <taxon>Lobosporangium</taxon>
    </lineage>
</organism>
<name>A0A1Y2GVN4_9FUNG</name>
<protein>
    <submittedName>
        <fullName evidence="3">Uncharacterized protein</fullName>
    </submittedName>
</protein>
<keyword evidence="2" id="KW-0732">Signal</keyword>
<dbReference type="RefSeq" id="XP_021883596.1">
    <property type="nucleotide sequence ID" value="XM_022023419.1"/>
</dbReference>
<feature type="signal peptide" evidence="2">
    <location>
        <begin position="1"/>
        <end position="26"/>
    </location>
</feature>
<evidence type="ECO:0000256" key="2">
    <source>
        <dbReference type="SAM" id="SignalP"/>
    </source>
</evidence>
<dbReference type="OrthoDB" id="2536450at2759"/>
<dbReference type="EMBL" id="MCFF01000009">
    <property type="protein sequence ID" value="ORZ23782.1"/>
    <property type="molecule type" value="Genomic_DNA"/>
</dbReference>
<accession>A0A1Y2GVN4</accession>
<sequence length="268" mass="27957">MKSTFFSSAVAVIALGSSLLPSSTEAAVIDQCKLSLATLLSDPGLNSCLPLQELSQLVTEPVITPALVNSTATTFCSYPVCPAASLTLVQNTVTQNCVNASDPTTADLVYSVASLYPPAKEGVCQRVSPQNGTFCATVLTETLTTYLKKNPSPKGFTDPAVLKQYVDSMPSEILCTPCNKAMINPLVNYVAQNKNTLKPAALTWANVIQTEVQRKCGADFTNGAAPTPNDPSTSSNGKSGANGNHKAAGGILFALLLSTFLSIAASIF</sequence>
<reference evidence="3 4" key="1">
    <citation type="submission" date="2016-07" db="EMBL/GenBank/DDBJ databases">
        <title>Pervasive Adenine N6-methylation of Active Genes in Fungi.</title>
        <authorList>
            <consortium name="DOE Joint Genome Institute"/>
            <person name="Mondo S.J."/>
            <person name="Dannebaum R.O."/>
            <person name="Kuo R.C."/>
            <person name="Labutti K."/>
            <person name="Haridas S."/>
            <person name="Kuo A."/>
            <person name="Salamov A."/>
            <person name="Ahrendt S.R."/>
            <person name="Lipzen A."/>
            <person name="Sullivan W."/>
            <person name="Andreopoulos W.B."/>
            <person name="Clum A."/>
            <person name="Lindquist E."/>
            <person name="Daum C."/>
            <person name="Ramamoorthy G.K."/>
            <person name="Gryganskyi A."/>
            <person name="Culley D."/>
            <person name="Magnuson J.K."/>
            <person name="James T.Y."/>
            <person name="O'Malley M.A."/>
            <person name="Stajich J.E."/>
            <person name="Spatafora J.W."/>
            <person name="Visel A."/>
            <person name="Grigoriev I.V."/>
        </authorList>
    </citation>
    <scope>NUCLEOTIDE SEQUENCE [LARGE SCALE GENOMIC DNA]</scope>
    <source>
        <strain evidence="3 4">NRRL 3116</strain>
    </source>
</reference>
<dbReference type="GeneID" id="33565263"/>
<evidence type="ECO:0000256" key="1">
    <source>
        <dbReference type="SAM" id="MobiDB-lite"/>
    </source>
</evidence>
<dbReference type="PANTHER" id="PTHR34862">
    <property type="entry name" value="SPARK DOMAIN-CONTAINING PROTEIN"/>
    <property type="match status" value="1"/>
</dbReference>
<feature type="chain" id="PRO_5011965804" evidence="2">
    <location>
        <begin position="27"/>
        <end position="268"/>
    </location>
</feature>
<evidence type="ECO:0000313" key="4">
    <source>
        <dbReference type="Proteomes" id="UP000193648"/>
    </source>
</evidence>
<evidence type="ECO:0000313" key="3">
    <source>
        <dbReference type="EMBL" id="ORZ23782.1"/>
    </source>
</evidence>
<dbReference type="InParanoid" id="A0A1Y2GVN4"/>
<proteinExistence type="predicted"/>
<dbReference type="AlphaFoldDB" id="A0A1Y2GVN4"/>
<comment type="caution">
    <text evidence="3">The sequence shown here is derived from an EMBL/GenBank/DDBJ whole genome shotgun (WGS) entry which is preliminary data.</text>
</comment>
<feature type="region of interest" description="Disordered" evidence="1">
    <location>
        <begin position="219"/>
        <end position="241"/>
    </location>
</feature>
<dbReference type="Proteomes" id="UP000193648">
    <property type="component" value="Unassembled WGS sequence"/>
</dbReference>
<keyword evidence="4" id="KW-1185">Reference proteome</keyword>
<gene>
    <name evidence="3" type="ORF">BCR41DRAFT_349174</name>
</gene>
<feature type="compositionally biased region" description="Polar residues" evidence="1">
    <location>
        <begin position="230"/>
        <end position="241"/>
    </location>
</feature>